<proteinExistence type="inferred from homology"/>
<evidence type="ECO:0000256" key="1">
    <source>
        <dbReference type="ARBA" id="ARBA00001947"/>
    </source>
</evidence>
<protein>
    <submittedName>
        <fullName evidence="5">Cytosolic carboxypeptidase 6</fullName>
    </submittedName>
</protein>
<dbReference type="InterPro" id="IPR000834">
    <property type="entry name" value="Peptidase_M14"/>
</dbReference>
<dbReference type="InterPro" id="IPR050821">
    <property type="entry name" value="Cytosolic_carboxypeptidase"/>
</dbReference>
<dbReference type="Proteomes" id="UP001141327">
    <property type="component" value="Unassembled WGS sequence"/>
</dbReference>
<sequence length="283" mass="30284">MLREHTVIHICPMLNPDGVLHGNGRCDALGKDLNRTWDNPDARKQPAIAALKRFLVKVDLYIDLHAHSGVMGGFVFANLPSSSRPLCGAVARVPVFFFPRVLAASGRKFGLNAIQFDETTGKAGCSRRALADLLPATHCYTVEVSYHCPLVAGAKGPPFTELSCPLPLHATPPHPMATHGLTAAPTHTQGTCWDESPLDNELGTCLGESLLDFYKMRVTMSTGRTYLARPPELFGRAALPADSPYACPVRPPSRALGGALPQSRGILRGRVPLSPLGAARAPA</sequence>
<accession>A0ABQ8U4N8</accession>
<evidence type="ECO:0000259" key="4">
    <source>
        <dbReference type="PROSITE" id="PS52035"/>
    </source>
</evidence>
<reference evidence="5" key="1">
    <citation type="journal article" date="2022" name="bioRxiv">
        <title>Genomics of Preaxostyla Flagellates Illuminates Evolutionary Transitions and the Path Towards Mitochondrial Loss.</title>
        <authorList>
            <person name="Novak L.V.F."/>
            <person name="Treitli S.C."/>
            <person name="Pyrih J."/>
            <person name="Halakuc P."/>
            <person name="Pipaliya S.V."/>
            <person name="Vacek V."/>
            <person name="Brzon O."/>
            <person name="Soukal P."/>
            <person name="Eme L."/>
            <person name="Dacks J.B."/>
            <person name="Karnkowska A."/>
            <person name="Elias M."/>
            <person name="Hampl V."/>
        </authorList>
    </citation>
    <scope>NUCLEOTIDE SEQUENCE</scope>
    <source>
        <strain evidence="5">RCP-MX</strain>
    </source>
</reference>
<dbReference type="Gene3D" id="3.40.630.10">
    <property type="entry name" value="Zn peptidases"/>
    <property type="match status" value="1"/>
</dbReference>
<evidence type="ECO:0000313" key="6">
    <source>
        <dbReference type="Proteomes" id="UP001141327"/>
    </source>
</evidence>
<comment type="similarity">
    <text evidence="2 3">Belongs to the peptidase M14 family.</text>
</comment>
<feature type="domain" description="Peptidase M14" evidence="4">
    <location>
        <begin position="1"/>
        <end position="157"/>
    </location>
</feature>
<evidence type="ECO:0000256" key="3">
    <source>
        <dbReference type="PROSITE-ProRule" id="PRU01379"/>
    </source>
</evidence>
<dbReference type="PROSITE" id="PS52035">
    <property type="entry name" value="PEPTIDASE_M14"/>
    <property type="match status" value="1"/>
</dbReference>
<comment type="caution">
    <text evidence="3">Lacks conserved residue(s) required for the propagation of feature annotation.</text>
</comment>
<dbReference type="PANTHER" id="PTHR12756">
    <property type="entry name" value="CYTOSOLIC CARBOXYPEPTIDASE"/>
    <property type="match status" value="1"/>
</dbReference>
<keyword evidence="5" id="KW-0645">Protease</keyword>
<dbReference type="PANTHER" id="PTHR12756:SF9">
    <property type="entry name" value="CYTOSOLIC CARBOXYPEPTIDASE 6"/>
    <property type="match status" value="1"/>
</dbReference>
<dbReference type="GO" id="GO:0004180">
    <property type="term" value="F:carboxypeptidase activity"/>
    <property type="evidence" value="ECO:0007669"/>
    <property type="project" value="UniProtKB-KW"/>
</dbReference>
<name>A0ABQ8U4N8_9EUKA</name>
<organism evidence="5 6">
    <name type="scientific">Paratrimastix pyriformis</name>
    <dbReference type="NCBI Taxonomy" id="342808"/>
    <lineage>
        <taxon>Eukaryota</taxon>
        <taxon>Metamonada</taxon>
        <taxon>Preaxostyla</taxon>
        <taxon>Paratrimastigidae</taxon>
        <taxon>Paratrimastix</taxon>
    </lineage>
</organism>
<keyword evidence="6" id="KW-1185">Reference proteome</keyword>
<keyword evidence="5" id="KW-0378">Hydrolase</keyword>
<evidence type="ECO:0000256" key="2">
    <source>
        <dbReference type="ARBA" id="ARBA00005988"/>
    </source>
</evidence>
<dbReference type="EMBL" id="JAPMOS010000166">
    <property type="protein sequence ID" value="KAJ4454314.1"/>
    <property type="molecule type" value="Genomic_DNA"/>
</dbReference>
<dbReference type="SUPFAM" id="SSF53187">
    <property type="entry name" value="Zn-dependent exopeptidases"/>
    <property type="match status" value="1"/>
</dbReference>
<comment type="cofactor">
    <cofactor evidence="1">
        <name>Zn(2+)</name>
        <dbReference type="ChEBI" id="CHEBI:29105"/>
    </cofactor>
</comment>
<evidence type="ECO:0000313" key="5">
    <source>
        <dbReference type="EMBL" id="KAJ4454314.1"/>
    </source>
</evidence>
<gene>
    <name evidence="5" type="ORF">PAPYR_11004</name>
</gene>
<comment type="caution">
    <text evidence="5">The sequence shown here is derived from an EMBL/GenBank/DDBJ whole genome shotgun (WGS) entry which is preliminary data.</text>
</comment>
<dbReference type="Pfam" id="PF00246">
    <property type="entry name" value="Peptidase_M14"/>
    <property type="match status" value="1"/>
</dbReference>
<keyword evidence="5" id="KW-0121">Carboxypeptidase</keyword>